<comment type="caution">
    <text evidence="2">The sequence shown here is derived from an EMBL/GenBank/DDBJ whole genome shotgun (WGS) entry which is preliminary data.</text>
</comment>
<feature type="domain" description="N-acetyltransferase" evidence="1">
    <location>
        <begin position="12"/>
        <end position="158"/>
    </location>
</feature>
<dbReference type="PROSITE" id="PS51186">
    <property type="entry name" value="GNAT"/>
    <property type="match status" value="1"/>
</dbReference>
<proteinExistence type="predicted"/>
<dbReference type="EMBL" id="AODF01000001">
    <property type="protein sequence ID" value="EUJ33710.1"/>
    <property type="molecule type" value="Genomic_DNA"/>
</dbReference>
<evidence type="ECO:0000313" key="3">
    <source>
        <dbReference type="Proteomes" id="UP000019249"/>
    </source>
</evidence>
<gene>
    <name evidence="2" type="ORF">MFLO_00660</name>
</gene>
<name>A0ABN0RIF3_9LIST</name>
<dbReference type="Pfam" id="PF13508">
    <property type="entry name" value="Acetyltransf_7"/>
    <property type="match status" value="1"/>
</dbReference>
<dbReference type="InterPro" id="IPR016181">
    <property type="entry name" value="Acyl_CoA_acyltransferase"/>
</dbReference>
<sequence>MMNVELEKEIKFKFVERDDSKLAELKRLYMGAFPAEERAPFWFLLWKARDGNVDFYSLYEDKSWIGLLYLVHHKDITFIFYFAIDHKFQSSGYGGRILAKLSELFPEKRLILTIEEVNPTAANNEQREKRKQFYFKHGFTECDYRLCERGIVYEMLAKGGFVTSDEYTELMKVFLGKWLFWLFKPEILTD</sequence>
<dbReference type="Proteomes" id="UP000019249">
    <property type="component" value="Unassembled WGS sequence"/>
</dbReference>
<reference evidence="2 3" key="1">
    <citation type="journal article" date="2014" name="Int. J. Syst. Evol. Microbiol.">
        <title>Listeria floridensis sp. nov., Listeria aquatica sp. nov., Listeria cornellensis sp. nov., Listeria riparia sp. nov. and Listeria grandensis sp. nov., from agricultural and natural environments.</title>
        <authorList>
            <person name="den Bakker H.C."/>
            <person name="Warchocki S."/>
            <person name="Wright E.M."/>
            <person name="Allred A.F."/>
            <person name="Ahlstrom C."/>
            <person name="Manuel C.S."/>
            <person name="Stasiewicz M.J."/>
            <person name="Burrell A."/>
            <person name="Roof S."/>
            <person name="Strawn L."/>
            <person name="Fortes E.D."/>
            <person name="Nightingale K.K."/>
            <person name="Kephart D."/>
            <person name="Wiedmann M."/>
        </authorList>
    </citation>
    <scope>NUCLEOTIDE SEQUENCE [LARGE SCALE GENOMIC DNA]</scope>
    <source>
        <strain evidence="2 3">FSL S10-1187</strain>
    </source>
</reference>
<keyword evidence="3" id="KW-1185">Reference proteome</keyword>
<dbReference type="SUPFAM" id="SSF55729">
    <property type="entry name" value="Acyl-CoA N-acyltransferases (Nat)"/>
    <property type="match status" value="1"/>
</dbReference>
<evidence type="ECO:0000313" key="2">
    <source>
        <dbReference type="EMBL" id="EUJ33710.1"/>
    </source>
</evidence>
<evidence type="ECO:0000259" key="1">
    <source>
        <dbReference type="PROSITE" id="PS51186"/>
    </source>
</evidence>
<dbReference type="Gene3D" id="3.40.630.30">
    <property type="match status" value="1"/>
</dbReference>
<dbReference type="InterPro" id="IPR000182">
    <property type="entry name" value="GNAT_dom"/>
</dbReference>
<protein>
    <submittedName>
        <fullName evidence="2">Acetyltransferase</fullName>
    </submittedName>
</protein>
<accession>A0ABN0RIF3</accession>
<organism evidence="2 3">
    <name type="scientific">Listeria floridensis FSL S10-1187</name>
    <dbReference type="NCBI Taxonomy" id="1265817"/>
    <lineage>
        <taxon>Bacteria</taxon>
        <taxon>Bacillati</taxon>
        <taxon>Bacillota</taxon>
        <taxon>Bacilli</taxon>
        <taxon>Bacillales</taxon>
        <taxon>Listeriaceae</taxon>
        <taxon>Listeria</taxon>
    </lineage>
</organism>